<proteinExistence type="predicted"/>
<reference evidence="4" key="1">
    <citation type="submission" date="2018-11" db="EMBL/GenBank/DDBJ databases">
        <title>Complete genome sequence of Paenibacillus sp. ML311-T8.</title>
        <authorList>
            <person name="Nam Y.-D."/>
            <person name="Kang J."/>
            <person name="Chung W.-H."/>
            <person name="Park Y.S."/>
        </authorList>
    </citation>
    <scope>NUCLEOTIDE SEQUENCE [LARGE SCALE GENOMIC DNA]</scope>
    <source>
        <strain evidence="4">ML311-T8</strain>
    </source>
</reference>
<dbReference type="Gene3D" id="3.40.190.10">
    <property type="entry name" value="Periplasmic binding protein-like II"/>
    <property type="match status" value="2"/>
</dbReference>
<organism evidence="3 4">
    <name type="scientific">Paenibacillus psychroresistens</name>
    <dbReference type="NCBI Taxonomy" id="1778678"/>
    <lineage>
        <taxon>Bacteria</taxon>
        <taxon>Bacillati</taxon>
        <taxon>Bacillota</taxon>
        <taxon>Bacilli</taxon>
        <taxon>Bacillales</taxon>
        <taxon>Paenibacillaceae</taxon>
        <taxon>Paenibacillus</taxon>
    </lineage>
</organism>
<feature type="region of interest" description="Disordered" evidence="2">
    <location>
        <begin position="23"/>
        <end position="47"/>
    </location>
</feature>
<evidence type="ECO:0000256" key="2">
    <source>
        <dbReference type="SAM" id="MobiDB-lite"/>
    </source>
</evidence>
<dbReference type="RefSeq" id="WP_155701098.1">
    <property type="nucleotide sequence ID" value="NZ_CP034235.1"/>
</dbReference>
<gene>
    <name evidence="3" type="ORF">EHS13_14830</name>
</gene>
<feature type="compositionally biased region" description="Low complexity" evidence="2">
    <location>
        <begin position="31"/>
        <end position="47"/>
    </location>
</feature>
<keyword evidence="1" id="KW-0732">Signal</keyword>
<sequence>MVNTKKALFMSLAAIVIISGCSSKGPKDPVSSGAASTTETSSSATTPATQKKVTLKFITQSSPLAPADPNEKLVFQRMEAKTNTHIEWKNYTGDTFAEKRNLAIASGEFPDAIFDAGYSDNDLLKLAKDGTIVPLEDLIEKHMPNFKKVLEQAPQYKAMITAPDGHIYSFPWIEELGSGKEAIQAVDDLPWINVEWLNKLGLKMPTTTEELKQVLIAFKTKDPNGNGKPDEIPLSYIGKPGGEDLAFLFGSFGLGENFDHTVVSDEGKVLFTASDNGYKDGIKYLNDLFKNGLLDIEASTQDWNTYLAKGKDNRYGLYFTWDKGNITGMNDKYDIMPALTGPSGLKNVTRTNGIGLDRGRMVITNANKNLEATAVWADQLYDPLQSVQNNWGTYGDKSQQNIFELDEAKGMLKHLPLDGTAPVELRQKTSVSGPLAILDSYYGTVTTKPDDAAWRLDILKKFMVPDMKAKNNYPKVFFSAEDSKELTKIETDLFAYVMRMRSEWIANGKVDAQWAGYLKELDRLGLQDWLKIKQAGYDANTK</sequence>
<dbReference type="CDD" id="cd13581">
    <property type="entry name" value="PBP2_AlgQ_like_2"/>
    <property type="match status" value="1"/>
</dbReference>
<dbReference type="KEGG" id="ppsc:EHS13_14830"/>
<dbReference type="Proteomes" id="UP000426246">
    <property type="component" value="Chromosome"/>
</dbReference>
<dbReference type="PANTHER" id="PTHR43649">
    <property type="entry name" value="ARABINOSE-BINDING PROTEIN-RELATED"/>
    <property type="match status" value="1"/>
</dbReference>
<evidence type="ECO:0000313" key="4">
    <source>
        <dbReference type="Proteomes" id="UP000426246"/>
    </source>
</evidence>
<keyword evidence="4" id="KW-1185">Reference proteome</keyword>
<protein>
    <submittedName>
        <fullName evidence="3">Extracellular solute-binding protein</fullName>
    </submittedName>
</protein>
<name>A0A6B8RIH2_9BACL</name>
<dbReference type="PANTHER" id="PTHR43649:SF33">
    <property type="entry name" value="POLYGALACTURONAN_RHAMNOGALACTURONAN-BINDING PROTEIN YTCQ"/>
    <property type="match status" value="1"/>
</dbReference>
<dbReference type="PROSITE" id="PS51257">
    <property type="entry name" value="PROKAR_LIPOPROTEIN"/>
    <property type="match status" value="1"/>
</dbReference>
<evidence type="ECO:0000256" key="1">
    <source>
        <dbReference type="ARBA" id="ARBA00022729"/>
    </source>
</evidence>
<accession>A0A6B8RIH2</accession>
<dbReference type="SUPFAM" id="SSF53850">
    <property type="entry name" value="Periplasmic binding protein-like II"/>
    <property type="match status" value="1"/>
</dbReference>
<dbReference type="EMBL" id="CP034235">
    <property type="protein sequence ID" value="QGQ96060.1"/>
    <property type="molecule type" value="Genomic_DNA"/>
</dbReference>
<dbReference type="AlphaFoldDB" id="A0A6B8RIH2"/>
<evidence type="ECO:0000313" key="3">
    <source>
        <dbReference type="EMBL" id="QGQ96060.1"/>
    </source>
</evidence>
<dbReference type="InterPro" id="IPR050490">
    <property type="entry name" value="Bact_solute-bd_prot1"/>
</dbReference>
<dbReference type="OrthoDB" id="9787283at2"/>